<dbReference type="Pfam" id="PF03061">
    <property type="entry name" value="4HBT"/>
    <property type="match status" value="1"/>
</dbReference>
<dbReference type="InterPro" id="IPR033120">
    <property type="entry name" value="HOTDOG_ACOT"/>
</dbReference>
<dbReference type="AlphaFoldDB" id="A0A1H9G9J5"/>
<evidence type="ECO:0000256" key="2">
    <source>
        <dbReference type="ARBA" id="ARBA00022801"/>
    </source>
</evidence>
<dbReference type="PANTHER" id="PTHR11049">
    <property type="entry name" value="ACYL COENZYME A THIOESTER HYDROLASE"/>
    <property type="match status" value="1"/>
</dbReference>
<dbReference type="GO" id="GO:0006637">
    <property type="term" value="P:acyl-CoA metabolic process"/>
    <property type="evidence" value="ECO:0007669"/>
    <property type="project" value="TreeGrafter"/>
</dbReference>
<name>A0A1H9G9J5_9GAMM</name>
<dbReference type="Gene3D" id="3.10.129.10">
    <property type="entry name" value="Hotdog Thioesterase"/>
    <property type="match status" value="1"/>
</dbReference>
<feature type="domain" description="HotDog ACOT-type" evidence="4">
    <location>
        <begin position="1"/>
        <end position="110"/>
    </location>
</feature>
<gene>
    <name evidence="5" type="ORF">SAMN05421693_13411</name>
</gene>
<organism evidence="5 6">
    <name type="scientific">Ectothiorhodospira magna</name>
    <dbReference type="NCBI Taxonomy" id="867345"/>
    <lineage>
        <taxon>Bacteria</taxon>
        <taxon>Pseudomonadati</taxon>
        <taxon>Pseudomonadota</taxon>
        <taxon>Gammaproteobacteria</taxon>
        <taxon>Chromatiales</taxon>
        <taxon>Ectothiorhodospiraceae</taxon>
        <taxon>Ectothiorhodospira</taxon>
    </lineage>
</organism>
<protein>
    <submittedName>
        <fullName evidence="5">Acyl-CoA hydrolase</fullName>
    </submittedName>
</protein>
<dbReference type="GO" id="GO:0052816">
    <property type="term" value="F:long-chain fatty acyl-CoA hydrolase activity"/>
    <property type="evidence" value="ECO:0007669"/>
    <property type="project" value="TreeGrafter"/>
</dbReference>
<dbReference type="GO" id="GO:0005737">
    <property type="term" value="C:cytoplasm"/>
    <property type="evidence" value="ECO:0007669"/>
    <property type="project" value="TreeGrafter"/>
</dbReference>
<keyword evidence="2 3" id="KW-0378">Hydrolase</keyword>
<dbReference type="InterPro" id="IPR006683">
    <property type="entry name" value="Thioestr_dom"/>
</dbReference>
<evidence type="ECO:0000313" key="5">
    <source>
        <dbReference type="EMBL" id="SEQ46724.1"/>
    </source>
</evidence>
<dbReference type="InterPro" id="IPR029069">
    <property type="entry name" value="HotDog_dom_sf"/>
</dbReference>
<dbReference type="PROSITE" id="PS51770">
    <property type="entry name" value="HOTDOG_ACOT"/>
    <property type="match status" value="1"/>
</dbReference>
<dbReference type="CDD" id="cd03442">
    <property type="entry name" value="BFIT_BACH"/>
    <property type="match status" value="1"/>
</dbReference>
<dbReference type="EMBL" id="FOFO01000034">
    <property type="protein sequence ID" value="SEQ46724.1"/>
    <property type="molecule type" value="Genomic_DNA"/>
</dbReference>
<comment type="similarity">
    <text evidence="1">Belongs to the acyl coenzyme A hydrolase family.</text>
</comment>
<sequence>MDTFKLVRPEHLNHYGYLFGGFLLKWVDEIAWIAASRDHPGCRFVTVAMNGVEFHRGVHQGAVLRFNSREHKRGNTSVQYAVSVFCDDLESGTEEPIFSTCITFVRLDNEGNKIPLPAADGSVKQG</sequence>
<evidence type="ECO:0000313" key="6">
    <source>
        <dbReference type="Proteomes" id="UP000199496"/>
    </source>
</evidence>
<dbReference type="Proteomes" id="UP000199496">
    <property type="component" value="Unassembled WGS sequence"/>
</dbReference>
<reference evidence="5 6" key="1">
    <citation type="submission" date="2016-10" db="EMBL/GenBank/DDBJ databases">
        <authorList>
            <person name="de Groot N.N."/>
        </authorList>
    </citation>
    <scope>NUCLEOTIDE SEQUENCE [LARGE SCALE GENOMIC DNA]</scope>
    <source>
        <strain evidence="5 6">B7-7</strain>
    </source>
</reference>
<dbReference type="InterPro" id="IPR040170">
    <property type="entry name" value="Cytosol_ACT"/>
</dbReference>
<accession>A0A1H9G9J5</accession>
<proteinExistence type="inferred from homology"/>
<evidence type="ECO:0000256" key="3">
    <source>
        <dbReference type="PROSITE-ProRule" id="PRU01106"/>
    </source>
</evidence>
<dbReference type="SUPFAM" id="SSF54637">
    <property type="entry name" value="Thioesterase/thiol ester dehydrase-isomerase"/>
    <property type="match status" value="1"/>
</dbReference>
<dbReference type="STRING" id="867345.SAMN05421693_13411"/>
<keyword evidence="6" id="KW-1185">Reference proteome</keyword>
<dbReference type="RefSeq" id="WP_090209290.1">
    <property type="nucleotide sequence ID" value="NZ_FOFO01000034.1"/>
</dbReference>
<dbReference type="OrthoDB" id="8894489at2"/>
<evidence type="ECO:0000259" key="4">
    <source>
        <dbReference type="PROSITE" id="PS51770"/>
    </source>
</evidence>
<evidence type="ECO:0000256" key="1">
    <source>
        <dbReference type="ARBA" id="ARBA00010458"/>
    </source>
</evidence>